<name>A0ABP1Q6Q2_9HEXA</name>
<accession>A0ABP1Q6Q2</accession>
<protein>
    <recommendedName>
        <fullName evidence="4">F-box domain-containing protein</fullName>
    </recommendedName>
</protein>
<dbReference type="EMBL" id="CAXLJM020000022">
    <property type="protein sequence ID" value="CAL8087878.1"/>
    <property type="molecule type" value="Genomic_DNA"/>
</dbReference>
<evidence type="ECO:0000313" key="3">
    <source>
        <dbReference type="Proteomes" id="UP001642540"/>
    </source>
</evidence>
<proteinExistence type="predicted"/>
<evidence type="ECO:0000313" key="2">
    <source>
        <dbReference type="EMBL" id="CAL8087878.1"/>
    </source>
</evidence>
<feature type="region of interest" description="Disordered" evidence="1">
    <location>
        <begin position="613"/>
        <end position="651"/>
    </location>
</feature>
<evidence type="ECO:0008006" key="4">
    <source>
        <dbReference type="Google" id="ProtNLM"/>
    </source>
</evidence>
<reference evidence="2 3" key="1">
    <citation type="submission" date="2024-08" db="EMBL/GenBank/DDBJ databases">
        <authorList>
            <person name="Cucini C."/>
            <person name="Frati F."/>
        </authorList>
    </citation>
    <scope>NUCLEOTIDE SEQUENCE [LARGE SCALE GENOMIC DNA]</scope>
</reference>
<comment type="caution">
    <text evidence="2">The sequence shown here is derived from an EMBL/GenBank/DDBJ whole genome shotgun (WGS) entry which is preliminary data.</text>
</comment>
<organism evidence="2 3">
    <name type="scientific">Orchesella dallaii</name>
    <dbReference type="NCBI Taxonomy" id="48710"/>
    <lineage>
        <taxon>Eukaryota</taxon>
        <taxon>Metazoa</taxon>
        <taxon>Ecdysozoa</taxon>
        <taxon>Arthropoda</taxon>
        <taxon>Hexapoda</taxon>
        <taxon>Collembola</taxon>
        <taxon>Entomobryomorpha</taxon>
        <taxon>Entomobryoidea</taxon>
        <taxon>Orchesellidae</taxon>
        <taxon>Orchesellinae</taxon>
        <taxon>Orchesella</taxon>
    </lineage>
</organism>
<dbReference type="Proteomes" id="UP001642540">
    <property type="component" value="Unassembled WGS sequence"/>
</dbReference>
<feature type="compositionally biased region" description="Acidic residues" evidence="1">
    <location>
        <begin position="617"/>
        <end position="651"/>
    </location>
</feature>
<keyword evidence="3" id="KW-1185">Reference proteome</keyword>
<sequence length="651" mass="74771">MASGGDALVEVGEGPRNDNEFQKQTVADIFDSPWANMPSPVFRHLISKLGPDFPNVARQVCISWLSNIDNEIGLSVKVDDSLPGNLEFVQSVKVVQARLVKWYQNPSTIESLPSGSDCLTSLGNISTLLQFPTCLHKLTLTGKMPEQWTFRNLTQFSSLSHLVLRGAALHLQDMTGNPLPEPIYSLENPLSQVYQNFEPIVGPPLWLRKLTKLEIIMNEFSYPSGLPLSVRLREPDRALNHERHCQHLFHIVVNNATFILINLRSNVLQAAQFYIYPKAGIIPPTSINWRHLPLQKFLTHHRATLKELYLPEFEGKFDNTGVDFGGYSTVLRKLQLELRKYIGDREQNFVQNSSYWQNLLMNQTRLVDVELVFADFPVEWIDETLHTLAFSCKETLTFVDIAIEVGDEPARVNLELFTYCHNLEVFKLAGRDHPVITVNFCKLPESLKKIRITSSLVELPDAEQIEKFSKLEMLELLAITSPLGDRNMVQGSQLALNLVQLRRLNYLAVSFDTPWCSGDSEVYSSLERVDPDYMVVSVFHLKMNLIYELDSGWGDECFDIDKNRLECYNTREPEDYPSFRRNAISVDDEDHRILIFHTLPFLLDLREMRRSHHRNGDDEDDDIENNDLDWDDDSDNSTLIDLDEDWDRDVD</sequence>
<gene>
    <name evidence="2" type="ORF">ODALV1_LOCUS6878</name>
</gene>
<evidence type="ECO:0000256" key="1">
    <source>
        <dbReference type="SAM" id="MobiDB-lite"/>
    </source>
</evidence>